<protein>
    <submittedName>
        <fullName evidence="2">DsbA family oxidoreductase</fullName>
    </submittedName>
</protein>
<accession>A0ABT3T6H1</accession>
<feature type="domain" description="DSBA-like thioredoxin" evidence="1">
    <location>
        <begin position="22"/>
        <end position="224"/>
    </location>
</feature>
<sequence>MSDTSDSDGDKMSSNQAPLPLQVDIVSDVVCPWCIVGYKQLMKALRSTVDQFEASIRWHPFELNPQMPAEGQNLREHIAHKYGAGAAQSQSTRRRFVELGDALGFRFDYYDDMRMVNTFRAHQLLYWAGVQGLQTELAMALFEAFFSHRGDVDNVHLLGDVAGSVGLDSDEAKSVLNDARFAGTVREQQAQWRERDIHAVPAFFFQQQYMVQGAQESDTFARILGKIYAKETR</sequence>
<reference evidence="2" key="1">
    <citation type="submission" date="2019-02" db="EMBL/GenBank/DDBJ databases">
        <authorList>
            <person name="Li S.-H."/>
        </authorList>
    </citation>
    <scope>NUCLEOTIDE SEQUENCE</scope>
    <source>
        <strain evidence="2">IMCC11814</strain>
    </source>
</reference>
<evidence type="ECO:0000313" key="3">
    <source>
        <dbReference type="Proteomes" id="UP001143304"/>
    </source>
</evidence>
<dbReference type="Pfam" id="PF01323">
    <property type="entry name" value="DSBA"/>
    <property type="match status" value="1"/>
</dbReference>
<dbReference type="Gene3D" id="3.40.30.10">
    <property type="entry name" value="Glutaredoxin"/>
    <property type="match status" value="1"/>
</dbReference>
<evidence type="ECO:0000313" key="2">
    <source>
        <dbReference type="EMBL" id="MCX2977775.1"/>
    </source>
</evidence>
<dbReference type="PANTHER" id="PTHR13887">
    <property type="entry name" value="GLUTATHIONE S-TRANSFERASE KAPPA"/>
    <property type="match status" value="1"/>
</dbReference>
<comment type="caution">
    <text evidence="2">The sequence shown here is derived from an EMBL/GenBank/DDBJ whole genome shotgun (WGS) entry which is preliminary data.</text>
</comment>
<dbReference type="SUPFAM" id="SSF52833">
    <property type="entry name" value="Thioredoxin-like"/>
    <property type="match status" value="1"/>
</dbReference>
<dbReference type="InterPro" id="IPR001853">
    <property type="entry name" value="DSBA-like_thioredoxin_dom"/>
</dbReference>
<organism evidence="2 3">
    <name type="scientific">Candidatus Marimicrobium litorale</name>
    <dbReference type="NCBI Taxonomy" id="2518991"/>
    <lineage>
        <taxon>Bacteria</taxon>
        <taxon>Pseudomonadati</taxon>
        <taxon>Pseudomonadota</taxon>
        <taxon>Gammaproteobacteria</taxon>
        <taxon>Cellvibrionales</taxon>
        <taxon>Halieaceae</taxon>
        <taxon>Marimicrobium</taxon>
    </lineage>
</organism>
<proteinExistence type="predicted"/>
<keyword evidence="3" id="KW-1185">Reference proteome</keyword>
<evidence type="ECO:0000259" key="1">
    <source>
        <dbReference type="Pfam" id="PF01323"/>
    </source>
</evidence>
<gene>
    <name evidence="2" type="ORF">EYC82_10465</name>
</gene>
<name>A0ABT3T6H1_9GAMM</name>
<dbReference type="RefSeq" id="WP_279249482.1">
    <property type="nucleotide sequence ID" value="NZ_SHNO01000001.1"/>
</dbReference>
<dbReference type="Proteomes" id="UP001143304">
    <property type="component" value="Unassembled WGS sequence"/>
</dbReference>
<dbReference type="InterPro" id="IPR036249">
    <property type="entry name" value="Thioredoxin-like_sf"/>
</dbReference>
<dbReference type="CDD" id="cd03024">
    <property type="entry name" value="DsbA_FrnE"/>
    <property type="match status" value="1"/>
</dbReference>
<dbReference type="PANTHER" id="PTHR13887:SF41">
    <property type="entry name" value="THIOREDOXIN SUPERFAMILY PROTEIN"/>
    <property type="match status" value="1"/>
</dbReference>
<dbReference type="EMBL" id="SHNO01000001">
    <property type="protein sequence ID" value="MCX2977775.1"/>
    <property type="molecule type" value="Genomic_DNA"/>
</dbReference>